<keyword evidence="2" id="KW-0732">Signal</keyword>
<dbReference type="EMBL" id="KN824851">
    <property type="protein sequence ID" value="KIK99740.1"/>
    <property type="molecule type" value="Genomic_DNA"/>
</dbReference>
<accession>A0A0D0ECP7</accession>
<evidence type="ECO:0000256" key="1">
    <source>
        <dbReference type="SAM" id="MobiDB-lite"/>
    </source>
</evidence>
<feature type="chain" id="PRO_5002209449" evidence="2">
    <location>
        <begin position="42"/>
        <end position="111"/>
    </location>
</feature>
<dbReference type="HOGENOM" id="CLU_2159208_0_0_1"/>
<proteinExistence type="predicted"/>
<feature type="signal peptide" evidence="2">
    <location>
        <begin position="1"/>
        <end position="41"/>
    </location>
</feature>
<keyword evidence="4" id="KW-1185">Reference proteome</keyword>
<gene>
    <name evidence="3" type="ORF">PAXRUDRAFT_453170</name>
</gene>
<feature type="region of interest" description="Disordered" evidence="1">
    <location>
        <begin position="1"/>
        <end position="20"/>
    </location>
</feature>
<reference evidence="4" key="2">
    <citation type="submission" date="2015-01" db="EMBL/GenBank/DDBJ databases">
        <title>Evolutionary Origins and Diversification of the Mycorrhizal Mutualists.</title>
        <authorList>
            <consortium name="DOE Joint Genome Institute"/>
            <consortium name="Mycorrhizal Genomics Consortium"/>
            <person name="Kohler A."/>
            <person name="Kuo A."/>
            <person name="Nagy L.G."/>
            <person name="Floudas D."/>
            <person name="Copeland A."/>
            <person name="Barry K.W."/>
            <person name="Cichocki N."/>
            <person name="Veneault-Fourrey C."/>
            <person name="LaButti K."/>
            <person name="Lindquist E.A."/>
            <person name="Lipzen A."/>
            <person name="Lundell T."/>
            <person name="Morin E."/>
            <person name="Murat C."/>
            <person name="Riley R."/>
            <person name="Ohm R."/>
            <person name="Sun H."/>
            <person name="Tunlid A."/>
            <person name="Henrissat B."/>
            <person name="Grigoriev I.V."/>
            <person name="Hibbett D.S."/>
            <person name="Martin F."/>
        </authorList>
    </citation>
    <scope>NUCLEOTIDE SEQUENCE [LARGE SCALE GENOMIC DNA]</scope>
    <source>
        <strain evidence="4">Ve08.2h10</strain>
    </source>
</reference>
<evidence type="ECO:0000256" key="2">
    <source>
        <dbReference type="SAM" id="SignalP"/>
    </source>
</evidence>
<evidence type="ECO:0000313" key="3">
    <source>
        <dbReference type="EMBL" id="KIK99740.1"/>
    </source>
</evidence>
<protein>
    <submittedName>
        <fullName evidence="3">Uncharacterized protein</fullName>
    </submittedName>
</protein>
<dbReference type="AlphaFoldDB" id="A0A0D0ECP7"/>
<sequence>MAELTSWKEQPQPADSTRIRNGSSNLLNLIVFLDLVRVCACLPKDEEPKYLNKHEFISPTPSLCCYRLMVPQAPRTCSKRACRPSSVFLVCHSPPSGLRFKRRDVSASDSA</sequence>
<reference evidence="3 4" key="1">
    <citation type="submission" date="2014-04" db="EMBL/GenBank/DDBJ databases">
        <authorList>
            <consortium name="DOE Joint Genome Institute"/>
            <person name="Kuo A."/>
            <person name="Kohler A."/>
            <person name="Jargeat P."/>
            <person name="Nagy L.G."/>
            <person name="Floudas D."/>
            <person name="Copeland A."/>
            <person name="Barry K.W."/>
            <person name="Cichocki N."/>
            <person name="Veneault-Fourrey C."/>
            <person name="LaButti K."/>
            <person name="Lindquist E.A."/>
            <person name="Lipzen A."/>
            <person name="Lundell T."/>
            <person name="Morin E."/>
            <person name="Murat C."/>
            <person name="Sun H."/>
            <person name="Tunlid A."/>
            <person name="Henrissat B."/>
            <person name="Grigoriev I.V."/>
            <person name="Hibbett D.S."/>
            <person name="Martin F."/>
            <person name="Nordberg H.P."/>
            <person name="Cantor M.N."/>
            <person name="Hua S.X."/>
        </authorList>
    </citation>
    <scope>NUCLEOTIDE SEQUENCE [LARGE SCALE GENOMIC DNA]</scope>
    <source>
        <strain evidence="3 4">Ve08.2h10</strain>
    </source>
</reference>
<organism evidence="3 4">
    <name type="scientific">Paxillus rubicundulus Ve08.2h10</name>
    <dbReference type="NCBI Taxonomy" id="930991"/>
    <lineage>
        <taxon>Eukaryota</taxon>
        <taxon>Fungi</taxon>
        <taxon>Dikarya</taxon>
        <taxon>Basidiomycota</taxon>
        <taxon>Agaricomycotina</taxon>
        <taxon>Agaricomycetes</taxon>
        <taxon>Agaricomycetidae</taxon>
        <taxon>Boletales</taxon>
        <taxon>Paxilineae</taxon>
        <taxon>Paxillaceae</taxon>
        <taxon>Paxillus</taxon>
    </lineage>
</organism>
<dbReference type="Proteomes" id="UP000054538">
    <property type="component" value="Unassembled WGS sequence"/>
</dbReference>
<evidence type="ECO:0000313" key="4">
    <source>
        <dbReference type="Proteomes" id="UP000054538"/>
    </source>
</evidence>
<name>A0A0D0ECP7_9AGAM</name>
<feature type="compositionally biased region" description="Polar residues" evidence="1">
    <location>
        <begin position="7"/>
        <end position="20"/>
    </location>
</feature>
<dbReference type="InParanoid" id="A0A0D0ECP7"/>